<dbReference type="GO" id="GO:0000981">
    <property type="term" value="F:DNA-binding transcription factor activity, RNA polymerase II-specific"/>
    <property type="evidence" value="ECO:0007669"/>
    <property type="project" value="TreeGrafter"/>
</dbReference>
<dbReference type="AlphaFoldDB" id="A0AAD9KBS8"/>
<evidence type="ECO:0000259" key="6">
    <source>
        <dbReference type="PROSITE" id="PS50157"/>
    </source>
</evidence>
<dbReference type="Gene3D" id="3.30.160.60">
    <property type="entry name" value="Classic Zinc Finger"/>
    <property type="match status" value="2"/>
</dbReference>
<name>A0AAD9KBS8_9ANNE</name>
<dbReference type="GO" id="GO:0043565">
    <property type="term" value="F:sequence-specific DNA binding"/>
    <property type="evidence" value="ECO:0007669"/>
    <property type="project" value="TreeGrafter"/>
</dbReference>
<evidence type="ECO:0000256" key="4">
    <source>
        <dbReference type="ARBA" id="ARBA00022833"/>
    </source>
</evidence>
<dbReference type="GO" id="GO:0005634">
    <property type="term" value="C:nucleus"/>
    <property type="evidence" value="ECO:0007669"/>
    <property type="project" value="TreeGrafter"/>
</dbReference>
<dbReference type="EMBL" id="JAODUP010000019">
    <property type="protein sequence ID" value="KAK2168227.1"/>
    <property type="molecule type" value="Genomic_DNA"/>
</dbReference>
<keyword evidence="2" id="KW-0677">Repeat</keyword>
<accession>A0AAD9KBS8</accession>
<keyword evidence="3 5" id="KW-0863">Zinc-finger</keyword>
<dbReference type="SMART" id="SM00355">
    <property type="entry name" value="ZnF_C2H2"/>
    <property type="match status" value="3"/>
</dbReference>
<dbReference type="InterPro" id="IPR036236">
    <property type="entry name" value="Znf_C2H2_sf"/>
</dbReference>
<dbReference type="Proteomes" id="UP001208570">
    <property type="component" value="Unassembled WGS sequence"/>
</dbReference>
<keyword evidence="4" id="KW-0862">Zinc</keyword>
<keyword evidence="1" id="KW-0479">Metal-binding</keyword>
<dbReference type="PANTHER" id="PTHR24408">
    <property type="entry name" value="ZINC FINGER PROTEIN"/>
    <property type="match status" value="1"/>
</dbReference>
<dbReference type="GO" id="GO:0008270">
    <property type="term" value="F:zinc ion binding"/>
    <property type="evidence" value="ECO:0007669"/>
    <property type="project" value="UniProtKB-KW"/>
</dbReference>
<organism evidence="7 8">
    <name type="scientific">Paralvinella palmiformis</name>
    <dbReference type="NCBI Taxonomy" id="53620"/>
    <lineage>
        <taxon>Eukaryota</taxon>
        <taxon>Metazoa</taxon>
        <taxon>Spiralia</taxon>
        <taxon>Lophotrochozoa</taxon>
        <taxon>Annelida</taxon>
        <taxon>Polychaeta</taxon>
        <taxon>Sedentaria</taxon>
        <taxon>Canalipalpata</taxon>
        <taxon>Terebellida</taxon>
        <taxon>Terebelliformia</taxon>
        <taxon>Alvinellidae</taxon>
        <taxon>Paralvinella</taxon>
    </lineage>
</organism>
<dbReference type="PANTHER" id="PTHR24408:SF58">
    <property type="entry name" value="TRANSCRIPTION FACTOR (TFIIIA), PUTATIVE (AFU_ORTHOLOGUE AFUA_1G05150)-RELATED"/>
    <property type="match status" value="1"/>
</dbReference>
<evidence type="ECO:0000256" key="2">
    <source>
        <dbReference type="ARBA" id="ARBA00022737"/>
    </source>
</evidence>
<dbReference type="InterPro" id="IPR013087">
    <property type="entry name" value="Znf_C2H2_type"/>
</dbReference>
<evidence type="ECO:0000256" key="3">
    <source>
        <dbReference type="ARBA" id="ARBA00022771"/>
    </source>
</evidence>
<evidence type="ECO:0000256" key="1">
    <source>
        <dbReference type="ARBA" id="ARBA00022723"/>
    </source>
</evidence>
<evidence type="ECO:0000256" key="5">
    <source>
        <dbReference type="PROSITE-ProRule" id="PRU00042"/>
    </source>
</evidence>
<gene>
    <name evidence="7" type="ORF">LSH36_19g07063</name>
</gene>
<feature type="domain" description="C2H2-type" evidence="6">
    <location>
        <begin position="5"/>
        <end position="28"/>
    </location>
</feature>
<reference evidence="7" key="1">
    <citation type="journal article" date="2023" name="Mol. Biol. Evol.">
        <title>Third-Generation Sequencing Reveals the Adaptive Role of the Epigenome in Three Deep-Sea Polychaetes.</title>
        <authorList>
            <person name="Perez M."/>
            <person name="Aroh O."/>
            <person name="Sun Y."/>
            <person name="Lan Y."/>
            <person name="Juniper S.K."/>
            <person name="Young C.R."/>
            <person name="Angers B."/>
            <person name="Qian P.Y."/>
        </authorList>
    </citation>
    <scope>NUCLEOTIDE SEQUENCE</scope>
    <source>
        <strain evidence="7">P08H-3</strain>
    </source>
</reference>
<keyword evidence="8" id="KW-1185">Reference proteome</keyword>
<feature type="domain" description="C2H2-type" evidence="6">
    <location>
        <begin position="82"/>
        <end position="110"/>
    </location>
</feature>
<feature type="domain" description="C2H2-type" evidence="6">
    <location>
        <begin position="54"/>
        <end position="82"/>
    </location>
</feature>
<comment type="caution">
    <text evidence="7">The sequence shown here is derived from an EMBL/GenBank/DDBJ whole genome shotgun (WGS) entry which is preliminary data.</text>
</comment>
<sequence length="113" mass="13013">MKVRTPCHLCGKELARKDSMLRHLRDMHGKTGDVPLDDQKDYCVLWNDQGKKVYGCLLCGEVFTRSSSVGRHKQEVHDKIRFPCPHCSKMFSRKSDVAMHCRIIHRQDESGDG</sequence>
<protein>
    <recommendedName>
        <fullName evidence="6">C2H2-type domain-containing protein</fullName>
    </recommendedName>
</protein>
<evidence type="ECO:0000313" key="7">
    <source>
        <dbReference type="EMBL" id="KAK2168227.1"/>
    </source>
</evidence>
<dbReference type="PROSITE" id="PS00028">
    <property type="entry name" value="ZINC_FINGER_C2H2_1"/>
    <property type="match status" value="3"/>
</dbReference>
<evidence type="ECO:0000313" key="8">
    <source>
        <dbReference type="Proteomes" id="UP001208570"/>
    </source>
</evidence>
<proteinExistence type="predicted"/>
<dbReference type="PROSITE" id="PS50157">
    <property type="entry name" value="ZINC_FINGER_C2H2_2"/>
    <property type="match status" value="3"/>
</dbReference>
<dbReference type="Pfam" id="PF00096">
    <property type="entry name" value="zf-C2H2"/>
    <property type="match status" value="2"/>
</dbReference>
<dbReference type="SUPFAM" id="SSF57667">
    <property type="entry name" value="beta-beta-alpha zinc fingers"/>
    <property type="match status" value="2"/>
</dbReference>